<protein>
    <submittedName>
        <fullName evidence="1">Uncharacterized protein</fullName>
    </submittedName>
</protein>
<keyword evidence="2" id="KW-1185">Reference proteome</keyword>
<organism evidence="1 2">
    <name type="scientific">Auriscalpium vulgare</name>
    <dbReference type="NCBI Taxonomy" id="40419"/>
    <lineage>
        <taxon>Eukaryota</taxon>
        <taxon>Fungi</taxon>
        <taxon>Dikarya</taxon>
        <taxon>Basidiomycota</taxon>
        <taxon>Agaricomycotina</taxon>
        <taxon>Agaricomycetes</taxon>
        <taxon>Russulales</taxon>
        <taxon>Auriscalpiaceae</taxon>
        <taxon>Auriscalpium</taxon>
    </lineage>
</organism>
<gene>
    <name evidence="1" type="ORF">FA95DRAFT_1586574</name>
</gene>
<accession>A0ACB8S979</accession>
<evidence type="ECO:0000313" key="2">
    <source>
        <dbReference type="Proteomes" id="UP000814033"/>
    </source>
</evidence>
<comment type="caution">
    <text evidence="1">The sequence shown here is derived from an EMBL/GenBank/DDBJ whole genome shotgun (WGS) entry which is preliminary data.</text>
</comment>
<evidence type="ECO:0000313" key="1">
    <source>
        <dbReference type="EMBL" id="KAI0052686.1"/>
    </source>
</evidence>
<dbReference type="EMBL" id="MU275844">
    <property type="protein sequence ID" value="KAI0052686.1"/>
    <property type="molecule type" value="Genomic_DNA"/>
</dbReference>
<reference evidence="1" key="1">
    <citation type="submission" date="2021-02" db="EMBL/GenBank/DDBJ databases">
        <authorList>
            <consortium name="DOE Joint Genome Institute"/>
            <person name="Ahrendt S."/>
            <person name="Looney B.P."/>
            <person name="Miyauchi S."/>
            <person name="Morin E."/>
            <person name="Drula E."/>
            <person name="Courty P.E."/>
            <person name="Chicoki N."/>
            <person name="Fauchery L."/>
            <person name="Kohler A."/>
            <person name="Kuo A."/>
            <person name="Labutti K."/>
            <person name="Pangilinan J."/>
            <person name="Lipzen A."/>
            <person name="Riley R."/>
            <person name="Andreopoulos W."/>
            <person name="He G."/>
            <person name="Johnson J."/>
            <person name="Barry K.W."/>
            <person name="Grigoriev I.V."/>
            <person name="Nagy L."/>
            <person name="Hibbett D."/>
            <person name="Henrissat B."/>
            <person name="Matheny P.B."/>
            <person name="Labbe J."/>
            <person name="Martin F."/>
        </authorList>
    </citation>
    <scope>NUCLEOTIDE SEQUENCE</scope>
    <source>
        <strain evidence="1">FP105234-sp</strain>
    </source>
</reference>
<dbReference type="Proteomes" id="UP000814033">
    <property type="component" value="Unassembled WGS sequence"/>
</dbReference>
<name>A0ACB8S979_9AGAM</name>
<reference evidence="1" key="2">
    <citation type="journal article" date="2022" name="New Phytol.">
        <title>Evolutionary transition to the ectomycorrhizal habit in the genomes of a hyperdiverse lineage of mushroom-forming fungi.</title>
        <authorList>
            <person name="Looney B."/>
            <person name="Miyauchi S."/>
            <person name="Morin E."/>
            <person name="Drula E."/>
            <person name="Courty P.E."/>
            <person name="Kohler A."/>
            <person name="Kuo A."/>
            <person name="LaButti K."/>
            <person name="Pangilinan J."/>
            <person name="Lipzen A."/>
            <person name="Riley R."/>
            <person name="Andreopoulos W."/>
            <person name="He G."/>
            <person name="Johnson J."/>
            <person name="Nolan M."/>
            <person name="Tritt A."/>
            <person name="Barry K.W."/>
            <person name="Grigoriev I.V."/>
            <person name="Nagy L.G."/>
            <person name="Hibbett D."/>
            <person name="Henrissat B."/>
            <person name="Matheny P.B."/>
            <person name="Labbe J."/>
            <person name="Martin F.M."/>
        </authorList>
    </citation>
    <scope>NUCLEOTIDE SEQUENCE</scope>
    <source>
        <strain evidence="1">FP105234-sp</strain>
    </source>
</reference>
<sequence length="770" mass="83131">MLSAVAARKARLQDRRTTEDPTPSPSDVLPAQTKAVKPPKRRAGHSTTPSSKKAKTSSAPLPHGPPTPSQPRQVAGSTFDAQADFMLLDDAVSAASSSSETEHPGQGEPLVDALAIGLQKKKRAWSPSRPLSDSSYEESDDGGDNAVPTKTHLPHGPEIALSFRPAEDRNMFLLTSEDTLSLGLPDKPSVAVILPPSVTVSFVGVYRLRILRGSVSLLGVTLRPTRTSYPVFAPRSSPIPIIQASSQRGESNKSFVVEIPDRIASQLGELDSLIVVQDMHTGVEDLGRVVRTFDNLFTPVRVDGEFEEFPLSSTYLVRGSNILLKSASPDTPFFRLPRSWESALNSCLRQLDSEMGTPEPMVSLVQGSKNSGKSTFARTLLNRLTLRFRRVAFLECDIGQSEFTPGGIVALTICDRPLFGPPFTHPTLSHQAHYIGSTSPRSSPSHYLSAIQAIMQNYRLDLQFATSLVDVNDDADSMDRRIKDTIPLVVNTMGWTKGLGADLSLQIKEIVEPSHVFDFEDRRDGPWSLSPPTSELLSAHTVYHSLDAVVSRTSAVRFTAADHRTIALMSYFHALFPAAPTTPLRMVSAEAWDTRLPLCAQAPYEVNAALALDEVILTGGGSEDVVPAELLRVLNIAIVGLVHVDAAADRLACTDASSSTGVAYTQGAGLPDPANSTCSGLALVRGVSFGPPTLLHMVTPLPAHLLATSRVLIKGDLELPVWGLLDHRSDNGDVTGVDAARVPYLRWGKGSGVGGERRRARRNLMRKGQM</sequence>
<proteinExistence type="predicted"/>